<comment type="caution">
    <text evidence="1">The sequence shown here is derived from an EMBL/GenBank/DDBJ whole genome shotgun (WGS) entry which is preliminary data.</text>
</comment>
<reference evidence="1" key="1">
    <citation type="submission" date="2021-11" db="EMBL/GenBank/DDBJ databases">
        <title>A Novel Adlercreutzia Species, isolated from a Allomyrina dichotoma larva feces.</title>
        <authorList>
            <person name="Suh M.K."/>
        </authorList>
    </citation>
    <scope>NUCLEOTIDE SEQUENCE</scope>
    <source>
        <strain evidence="1">JBNU-10</strain>
    </source>
</reference>
<evidence type="ECO:0000313" key="1">
    <source>
        <dbReference type="EMBL" id="MCI2242810.1"/>
    </source>
</evidence>
<dbReference type="InterPro" id="IPR036735">
    <property type="entry name" value="NGN_dom_sf"/>
</dbReference>
<proteinExistence type="predicted"/>
<dbReference type="EMBL" id="JAJMLW010000004">
    <property type="protein sequence ID" value="MCI2242810.1"/>
    <property type="molecule type" value="Genomic_DNA"/>
</dbReference>
<sequence length="182" mass="19481">MQVVPSREDAAARRVAALGGPAVRACFPLRRQMLRRKAGAWSYALEPLFPGYLFLSSDDPESVDRALRRSTQPDVVLSAGRCVAALSDAEAALVRALADGEGIVRSSRGRIVDGQLVVDSGPLVGLEDLVRRVDRHHRAAWIDPSRAAEVLLGEDPTRFGTPLTLPAGAHGLKVGLEVISKS</sequence>
<protein>
    <submittedName>
        <fullName evidence="1">Antitermination protein NusG</fullName>
    </submittedName>
</protein>
<accession>A0ABS9WJ59</accession>
<keyword evidence="2" id="KW-1185">Reference proteome</keyword>
<dbReference type="RefSeq" id="WP_242166343.1">
    <property type="nucleotide sequence ID" value="NZ_JAJMLW010000004.1"/>
</dbReference>
<dbReference type="Proteomes" id="UP001430755">
    <property type="component" value="Unassembled WGS sequence"/>
</dbReference>
<name>A0ABS9WJ59_9ACTN</name>
<dbReference type="Gene3D" id="3.30.70.940">
    <property type="entry name" value="NusG, N-terminal domain"/>
    <property type="match status" value="1"/>
</dbReference>
<evidence type="ECO:0000313" key="2">
    <source>
        <dbReference type="Proteomes" id="UP001430755"/>
    </source>
</evidence>
<gene>
    <name evidence="1" type="ORF">LPT13_10685</name>
</gene>
<organism evidence="1 2">
    <name type="scientific">Adlercreutzia faecimuris</name>
    <dbReference type="NCBI Taxonomy" id="2897341"/>
    <lineage>
        <taxon>Bacteria</taxon>
        <taxon>Bacillati</taxon>
        <taxon>Actinomycetota</taxon>
        <taxon>Coriobacteriia</taxon>
        <taxon>Eggerthellales</taxon>
        <taxon>Eggerthellaceae</taxon>
        <taxon>Adlercreutzia</taxon>
    </lineage>
</organism>
<dbReference type="SUPFAM" id="SSF82679">
    <property type="entry name" value="N-utilization substance G protein NusG, N-terminal domain"/>
    <property type="match status" value="1"/>
</dbReference>